<reference evidence="1" key="1">
    <citation type="submission" date="2022-06" db="EMBL/GenBank/DDBJ databases">
        <title>Uncovering the hologenomic basis of an extraordinary plant invasion.</title>
        <authorList>
            <person name="Bieker V.C."/>
            <person name="Martin M.D."/>
            <person name="Gilbert T."/>
            <person name="Hodgins K."/>
            <person name="Battlay P."/>
            <person name="Petersen B."/>
            <person name="Wilson J."/>
        </authorList>
    </citation>
    <scope>NUCLEOTIDE SEQUENCE</scope>
    <source>
        <strain evidence="1">AA19_3_7</strain>
        <tissue evidence="1">Leaf</tissue>
    </source>
</reference>
<feature type="non-terminal residue" evidence="1">
    <location>
        <position position="193"/>
    </location>
</feature>
<dbReference type="Proteomes" id="UP001206925">
    <property type="component" value="Unassembled WGS sequence"/>
</dbReference>
<dbReference type="AlphaFoldDB" id="A0AAD5GQB5"/>
<name>A0AAD5GQB5_AMBAR</name>
<proteinExistence type="predicted"/>
<organism evidence="1 2">
    <name type="scientific">Ambrosia artemisiifolia</name>
    <name type="common">Common ragweed</name>
    <dbReference type="NCBI Taxonomy" id="4212"/>
    <lineage>
        <taxon>Eukaryota</taxon>
        <taxon>Viridiplantae</taxon>
        <taxon>Streptophyta</taxon>
        <taxon>Embryophyta</taxon>
        <taxon>Tracheophyta</taxon>
        <taxon>Spermatophyta</taxon>
        <taxon>Magnoliopsida</taxon>
        <taxon>eudicotyledons</taxon>
        <taxon>Gunneridae</taxon>
        <taxon>Pentapetalae</taxon>
        <taxon>asterids</taxon>
        <taxon>campanulids</taxon>
        <taxon>Asterales</taxon>
        <taxon>Asteraceae</taxon>
        <taxon>Asteroideae</taxon>
        <taxon>Heliantheae alliance</taxon>
        <taxon>Heliantheae</taxon>
        <taxon>Ambrosia</taxon>
    </lineage>
</organism>
<accession>A0AAD5GQB5</accession>
<sequence>VPAATRGGRCTLVSGFFILPEASLPPSLPLSTYLPVTVTVTVTPPRDYHLLRYTTTPSSLSHSFRVSRSKALDLMLGGGGWSQLWRPWFTVIEGLLWLSDHSVQAVMNSYFYRIIDANGGATNVDGSYAPVTLQPIFAAIAFSCSEPQTSWFRMNIVGMYQDSPTYQYLNSSGLHHYNLVSLELVDNYLHTGN</sequence>
<evidence type="ECO:0000313" key="1">
    <source>
        <dbReference type="EMBL" id="KAI7749379.1"/>
    </source>
</evidence>
<gene>
    <name evidence="1" type="ORF">M8C21_000729</name>
</gene>
<protein>
    <submittedName>
        <fullName evidence="1">Uncharacterized protein</fullName>
    </submittedName>
</protein>
<dbReference type="EMBL" id="JAMZMK010006379">
    <property type="protein sequence ID" value="KAI7749379.1"/>
    <property type="molecule type" value="Genomic_DNA"/>
</dbReference>
<keyword evidence="2" id="KW-1185">Reference proteome</keyword>
<evidence type="ECO:0000313" key="2">
    <source>
        <dbReference type="Proteomes" id="UP001206925"/>
    </source>
</evidence>
<comment type="caution">
    <text evidence="1">The sequence shown here is derived from an EMBL/GenBank/DDBJ whole genome shotgun (WGS) entry which is preliminary data.</text>
</comment>